<keyword evidence="1" id="KW-1133">Transmembrane helix</keyword>
<keyword evidence="1" id="KW-0812">Transmembrane</keyword>
<feature type="signal peptide" evidence="2">
    <location>
        <begin position="1"/>
        <end position="22"/>
    </location>
</feature>
<organism evidence="3 4">
    <name type="scientific">Candidatus Onthenecus intestinigallinarum</name>
    <dbReference type="NCBI Taxonomy" id="2840875"/>
    <lineage>
        <taxon>Bacteria</taxon>
        <taxon>Bacillati</taxon>
        <taxon>Bacillota</taxon>
        <taxon>Clostridia</taxon>
        <taxon>Eubacteriales</taxon>
        <taxon>Candidatus Onthenecus</taxon>
    </lineage>
</organism>
<dbReference type="Gene3D" id="3.40.630.40">
    <property type="entry name" value="Zn-dependent exopeptidases"/>
    <property type="match status" value="1"/>
</dbReference>
<feature type="chain" id="PRO_5038963820" evidence="2">
    <location>
        <begin position="23"/>
        <end position="381"/>
    </location>
</feature>
<keyword evidence="2" id="KW-0732">Signal</keyword>
<dbReference type="Proteomes" id="UP000886887">
    <property type="component" value="Unassembled WGS sequence"/>
</dbReference>
<reference evidence="3" key="2">
    <citation type="journal article" date="2021" name="PeerJ">
        <title>Extensive microbial diversity within the chicken gut microbiome revealed by metagenomics and culture.</title>
        <authorList>
            <person name="Gilroy R."/>
            <person name="Ravi A."/>
            <person name="Getino M."/>
            <person name="Pursley I."/>
            <person name="Horton D.L."/>
            <person name="Alikhan N.F."/>
            <person name="Baker D."/>
            <person name="Gharbi K."/>
            <person name="Hall N."/>
            <person name="Watson M."/>
            <person name="Adriaenssens E.M."/>
            <person name="Foster-Nyarko E."/>
            <person name="Jarju S."/>
            <person name="Secka A."/>
            <person name="Antonio M."/>
            <person name="Oren A."/>
            <person name="Chaudhuri R.R."/>
            <person name="La Ragione R."/>
            <person name="Hildebrand F."/>
            <person name="Pallen M.J."/>
        </authorList>
    </citation>
    <scope>NUCLEOTIDE SEQUENCE</scope>
    <source>
        <strain evidence="3">ChiSxjej2B14-6234</strain>
    </source>
</reference>
<evidence type="ECO:0000313" key="4">
    <source>
        <dbReference type="Proteomes" id="UP000886887"/>
    </source>
</evidence>
<reference evidence="3" key="1">
    <citation type="submission" date="2020-10" db="EMBL/GenBank/DDBJ databases">
        <authorList>
            <person name="Gilroy R."/>
        </authorList>
    </citation>
    <scope>NUCLEOTIDE SEQUENCE</scope>
    <source>
        <strain evidence="3">ChiSxjej2B14-6234</strain>
    </source>
</reference>
<protein>
    <submittedName>
        <fullName evidence="3">Stage II sporulation protein P</fullName>
    </submittedName>
</protein>
<accession>A0A9D1CR21</accession>
<proteinExistence type="predicted"/>
<sequence length="381" mass="40074">MKRRILALFLALALGLPACALASVGDTAGEIYTVFTEDGATLFQIAGAVSVGDEYISAENQLYEIISVDEQHKTAVARLVGAEEMPDVSWLNAEQDAVSVYAQAEKKLIALYVTHGDESYVPTDGTESEEDGGGIYDVAKQFKAELEALGITVALDTSSHLPHDGGAYRRSRQTAVRLAEKAPDALIDIHRDGIPDPDEYTHTVAGDPVAKVRLLVGRANQNSAANRSFAKQIKAVADKMYPGLIKDIFIGKGNYNQEIMPHAILLEFGTHTISKERALASTELMANVLNKTLYGDVSPSASGGADTGGSAAARTDGAADSSEGAGSGIVWLLVVAGAAALAFAFLATGTGKGMGEKLKRNASELTGGLLGKRPDKDKPPE</sequence>
<dbReference type="NCBIfam" id="TIGR02867">
    <property type="entry name" value="spore_II_P"/>
    <property type="match status" value="1"/>
</dbReference>
<feature type="transmembrane region" description="Helical" evidence="1">
    <location>
        <begin position="329"/>
        <end position="350"/>
    </location>
</feature>
<name>A0A9D1CR21_9FIRM</name>
<keyword evidence="1" id="KW-0472">Membrane</keyword>
<comment type="caution">
    <text evidence="3">The sequence shown here is derived from an EMBL/GenBank/DDBJ whole genome shotgun (WGS) entry which is preliminary data.</text>
</comment>
<evidence type="ECO:0000313" key="3">
    <source>
        <dbReference type="EMBL" id="HIQ72501.1"/>
    </source>
</evidence>
<dbReference type="EMBL" id="DVFJ01000036">
    <property type="protein sequence ID" value="HIQ72501.1"/>
    <property type="molecule type" value="Genomic_DNA"/>
</dbReference>
<dbReference type="Pfam" id="PF07454">
    <property type="entry name" value="SpoIIP"/>
    <property type="match status" value="1"/>
</dbReference>
<dbReference type="InterPro" id="IPR010897">
    <property type="entry name" value="Spore_II_P"/>
</dbReference>
<gene>
    <name evidence="3" type="ORF">IAB73_09895</name>
</gene>
<evidence type="ECO:0000256" key="1">
    <source>
        <dbReference type="SAM" id="Phobius"/>
    </source>
</evidence>
<dbReference type="AlphaFoldDB" id="A0A9D1CR21"/>
<evidence type="ECO:0000256" key="2">
    <source>
        <dbReference type="SAM" id="SignalP"/>
    </source>
</evidence>